<keyword evidence="7" id="KW-0902">Two-component regulatory system</keyword>
<comment type="caution">
    <text evidence="10">The sequence shown here is derived from an EMBL/GenBank/DDBJ whole genome shotgun (WGS) entry which is preliminary data.</text>
</comment>
<evidence type="ECO:0000256" key="2">
    <source>
        <dbReference type="ARBA" id="ARBA00004370"/>
    </source>
</evidence>
<keyword evidence="8" id="KW-0812">Transmembrane</keyword>
<keyword evidence="11" id="KW-1185">Reference proteome</keyword>
<feature type="transmembrane region" description="Helical" evidence="8">
    <location>
        <begin position="156"/>
        <end position="178"/>
    </location>
</feature>
<dbReference type="EC" id="2.7.13.3" evidence="3"/>
<dbReference type="InterPro" id="IPR003661">
    <property type="entry name" value="HisK_dim/P_dom"/>
</dbReference>
<name>A0ABS6E9T7_9FIRM</name>
<dbReference type="EMBL" id="JAHLPM010000016">
    <property type="protein sequence ID" value="MBU5439542.1"/>
    <property type="molecule type" value="Genomic_DNA"/>
</dbReference>
<dbReference type="GO" id="GO:0016301">
    <property type="term" value="F:kinase activity"/>
    <property type="evidence" value="ECO:0007669"/>
    <property type="project" value="UniProtKB-KW"/>
</dbReference>
<evidence type="ECO:0000259" key="9">
    <source>
        <dbReference type="PROSITE" id="PS50109"/>
    </source>
</evidence>
<dbReference type="InterPro" id="IPR003594">
    <property type="entry name" value="HATPase_dom"/>
</dbReference>
<keyword evidence="5" id="KW-0808">Transferase</keyword>
<dbReference type="PANTHER" id="PTHR45453">
    <property type="entry name" value="PHOSPHATE REGULON SENSOR PROTEIN PHOR"/>
    <property type="match status" value="1"/>
</dbReference>
<dbReference type="PROSITE" id="PS50109">
    <property type="entry name" value="HIS_KIN"/>
    <property type="match status" value="1"/>
</dbReference>
<evidence type="ECO:0000256" key="4">
    <source>
        <dbReference type="ARBA" id="ARBA00022553"/>
    </source>
</evidence>
<evidence type="ECO:0000313" key="11">
    <source>
        <dbReference type="Proteomes" id="UP000749471"/>
    </source>
</evidence>
<keyword evidence="8" id="KW-1133">Transmembrane helix</keyword>
<evidence type="ECO:0000256" key="8">
    <source>
        <dbReference type="SAM" id="Phobius"/>
    </source>
</evidence>
<evidence type="ECO:0000313" key="10">
    <source>
        <dbReference type="EMBL" id="MBU5439542.1"/>
    </source>
</evidence>
<sequence>MIAAFIAIYIITYTNIQNENQIKLNNTVMSPIMINPLFNTDESNNTDRIFMGKIPNDYASAFNVLISDDNDLLSIHSYIDLTEEIYEKATELAISAKKDSSVISLNGQRWLYKIKPINANLLIKGKGNFDTVAKTKVIKQIYFLDVTDSYKILSQLLLTFGAISIVMLFVIFGISLFFAQHAVAPIEKAYEKQKQFVADASHELKTPIAIINANIDALYANKTETIESQQKWINYINAETDRMGKLVSDLLYLAKTDNGAVNNKHLPFNISNIVTDVLLAMEAVVFEKGIKLSQNIEPDMIVNGDSEKVKQVVMILFDNAVKYVNENGSIFVTLKKSRNHTTFSVKNTGNGIPKQSLPKLFDRFYRVDSSRAHDGGYGLGLSIAKEIIDSMGGKIQAESVEGKSATFTFIL</sequence>
<accession>A0ABS6E9T7</accession>
<keyword evidence="4" id="KW-0597">Phosphoprotein</keyword>
<reference evidence="10 11" key="1">
    <citation type="submission" date="2021-06" db="EMBL/GenBank/DDBJ databases">
        <authorList>
            <person name="Sun Q."/>
            <person name="Li D."/>
        </authorList>
    </citation>
    <scope>NUCLEOTIDE SEQUENCE [LARGE SCALE GENOMIC DNA]</scope>
    <source>
        <strain evidence="10 11">MSJ-40</strain>
    </source>
</reference>
<dbReference type="PANTHER" id="PTHR45453:SF1">
    <property type="entry name" value="PHOSPHATE REGULON SENSOR PROTEIN PHOR"/>
    <property type="match status" value="1"/>
</dbReference>
<dbReference type="CDD" id="cd00075">
    <property type="entry name" value="HATPase"/>
    <property type="match status" value="1"/>
</dbReference>
<keyword evidence="8" id="KW-0472">Membrane</keyword>
<evidence type="ECO:0000256" key="6">
    <source>
        <dbReference type="ARBA" id="ARBA00022777"/>
    </source>
</evidence>
<dbReference type="CDD" id="cd00082">
    <property type="entry name" value="HisKA"/>
    <property type="match status" value="1"/>
</dbReference>
<feature type="domain" description="Histidine kinase" evidence="9">
    <location>
        <begin position="199"/>
        <end position="411"/>
    </location>
</feature>
<keyword evidence="6 10" id="KW-0418">Kinase</keyword>
<evidence type="ECO:0000256" key="7">
    <source>
        <dbReference type="ARBA" id="ARBA00023012"/>
    </source>
</evidence>
<dbReference type="SMART" id="SM00388">
    <property type="entry name" value="HisKA"/>
    <property type="match status" value="1"/>
</dbReference>
<dbReference type="Pfam" id="PF02518">
    <property type="entry name" value="HATPase_c"/>
    <property type="match status" value="1"/>
</dbReference>
<evidence type="ECO:0000256" key="1">
    <source>
        <dbReference type="ARBA" id="ARBA00000085"/>
    </source>
</evidence>
<comment type="subcellular location">
    <subcellularLocation>
        <location evidence="2">Membrane</location>
    </subcellularLocation>
</comment>
<dbReference type="RefSeq" id="WP_216521251.1">
    <property type="nucleotide sequence ID" value="NZ_JAHLPM010000016.1"/>
</dbReference>
<organism evidence="10 11">
    <name type="scientific">Tissierella simiarum</name>
    <dbReference type="NCBI Taxonomy" id="2841534"/>
    <lineage>
        <taxon>Bacteria</taxon>
        <taxon>Bacillati</taxon>
        <taxon>Bacillota</taxon>
        <taxon>Tissierellia</taxon>
        <taxon>Tissierellales</taxon>
        <taxon>Tissierellaceae</taxon>
        <taxon>Tissierella</taxon>
    </lineage>
</organism>
<dbReference type="InterPro" id="IPR005467">
    <property type="entry name" value="His_kinase_dom"/>
</dbReference>
<dbReference type="InterPro" id="IPR050351">
    <property type="entry name" value="BphY/WalK/GraS-like"/>
</dbReference>
<gene>
    <name evidence="10" type="ORF">KQI42_16125</name>
</gene>
<protein>
    <recommendedName>
        <fullName evidence="3">histidine kinase</fullName>
        <ecNumber evidence="3">2.7.13.3</ecNumber>
    </recommendedName>
</protein>
<comment type="catalytic activity">
    <reaction evidence="1">
        <text>ATP + protein L-histidine = ADP + protein N-phospho-L-histidine.</text>
        <dbReference type="EC" id="2.7.13.3"/>
    </reaction>
</comment>
<proteinExistence type="predicted"/>
<dbReference type="Pfam" id="PF00512">
    <property type="entry name" value="HisKA"/>
    <property type="match status" value="1"/>
</dbReference>
<dbReference type="Proteomes" id="UP000749471">
    <property type="component" value="Unassembled WGS sequence"/>
</dbReference>
<evidence type="ECO:0000256" key="3">
    <source>
        <dbReference type="ARBA" id="ARBA00012438"/>
    </source>
</evidence>
<evidence type="ECO:0000256" key="5">
    <source>
        <dbReference type="ARBA" id="ARBA00022679"/>
    </source>
</evidence>
<dbReference type="SMART" id="SM00387">
    <property type="entry name" value="HATPase_c"/>
    <property type="match status" value="1"/>
</dbReference>